<dbReference type="OrthoDB" id="5178111at2"/>
<feature type="domain" description="DUF8010" evidence="1">
    <location>
        <begin position="2"/>
        <end position="95"/>
    </location>
</feature>
<organism evidence="3 4">
    <name type="scientific">Actinomycetospora succinea</name>
    <dbReference type="NCBI Taxonomy" id="663603"/>
    <lineage>
        <taxon>Bacteria</taxon>
        <taxon>Bacillati</taxon>
        <taxon>Actinomycetota</taxon>
        <taxon>Actinomycetes</taxon>
        <taxon>Pseudonocardiales</taxon>
        <taxon>Pseudonocardiaceae</taxon>
        <taxon>Actinomycetospora</taxon>
    </lineage>
</organism>
<gene>
    <name evidence="3" type="ORF">EV188_106292</name>
</gene>
<reference evidence="3 4" key="1">
    <citation type="submission" date="2019-03" db="EMBL/GenBank/DDBJ databases">
        <title>Genomic Encyclopedia of Type Strains, Phase IV (KMG-IV): sequencing the most valuable type-strain genomes for metagenomic binning, comparative biology and taxonomic classification.</title>
        <authorList>
            <person name="Goeker M."/>
        </authorList>
    </citation>
    <scope>NUCLEOTIDE SEQUENCE [LARGE SCALE GENOMIC DNA]</scope>
    <source>
        <strain evidence="3 4">DSM 45775</strain>
    </source>
</reference>
<accession>A0A4R6V2H4</accession>
<protein>
    <submittedName>
        <fullName evidence="3">Uncharacterized protein</fullName>
    </submittedName>
</protein>
<dbReference type="Pfam" id="PF26572">
    <property type="entry name" value="DUF8185"/>
    <property type="match status" value="1"/>
</dbReference>
<comment type="caution">
    <text evidence="3">The sequence shown here is derived from an EMBL/GenBank/DDBJ whole genome shotgun (WGS) entry which is preliminary data.</text>
</comment>
<name>A0A4R6V2H4_9PSEU</name>
<keyword evidence="4" id="KW-1185">Reference proteome</keyword>
<dbReference type="InterPro" id="IPR058323">
    <property type="entry name" value="DUF8010"/>
</dbReference>
<dbReference type="Proteomes" id="UP000295705">
    <property type="component" value="Unassembled WGS sequence"/>
</dbReference>
<dbReference type="InterPro" id="IPR058498">
    <property type="entry name" value="DUF8185"/>
</dbReference>
<feature type="domain" description="DUF8185" evidence="2">
    <location>
        <begin position="131"/>
        <end position="183"/>
    </location>
</feature>
<dbReference type="AlphaFoldDB" id="A0A4R6V2H4"/>
<evidence type="ECO:0000313" key="3">
    <source>
        <dbReference type="EMBL" id="TDQ54143.1"/>
    </source>
</evidence>
<dbReference type="EMBL" id="SNYO01000006">
    <property type="protein sequence ID" value="TDQ54143.1"/>
    <property type="molecule type" value="Genomic_DNA"/>
</dbReference>
<proteinExistence type="predicted"/>
<sequence>MSLAVPAAADRAALADVVARVVRLDPAAVVRLRAAGDTVALWAATPFAVLVTTAAPGRVEPADVTVMASDLLAALSVVDAPEVDPGRAVDDRWRGDLPAGVGWDVIGEIRADEIDAVVARTDAAGLDATAWEADGVRVPARCVVAVAGMGWPEGGAAVPVALSDDGAWMRLDAGRAAVVRHRRPALTVLM</sequence>
<dbReference type="Pfam" id="PF26035">
    <property type="entry name" value="DUF8010"/>
    <property type="match status" value="1"/>
</dbReference>
<evidence type="ECO:0000259" key="2">
    <source>
        <dbReference type="Pfam" id="PF26572"/>
    </source>
</evidence>
<dbReference type="RefSeq" id="WP_133828350.1">
    <property type="nucleotide sequence ID" value="NZ_BAABHR010000066.1"/>
</dbReference>
<evidence type="ECO:0000313" key="4">
    <source>
        <dbReference type="Proteomes" id="UP000295705"/>
    </source>
</evidence>
<evidence type="ECO:0000259" key="1">
    <source>
        <dbReference type="Pfam" id="PF26035"/>
    </source>
</evidence>